<dbReference type="PANTHER" id="PTHR44169">
    <property type="entry name" value="NADPH-DEPENDENT 1-ACYLDIHYDROXYACETONE PHOSPHATE REDUCTASE"/>
    <property type="match status" value="1"/>
</dbReference>
<keyword evidence="4" id="KW-1185">Reference proteome</keyword>
<organism evidence="3 4">
    <name type="scientific">Diaporthe vaccinii</name>
    <dbReference type="NCBI Taxonomy" id="105482"/>
    <lineage>
        <taxon>Eukaryota</taxon>
        <taxon>Fungi</taxon>
        <taxon>Dikarya</taxon>
        <taxon>Ascomycota</taxon>
        <taxon>Pezizomycotina</taxon>
        <taxon>Sordariomycetes</taxon>
        <taxon>Sordariomycetidae</taxon>
        <taxon>Diaporthales</taxon>
        <taxon>Diaporthaceae</taxon>
        <taxon>Diaporthe</taxon>
        <taxon>Diaporthe eres species complex</taxon>
    </lineage>
</organism>
<dbReference type="SUPFAM" id="SSF51735">
    <property type="entry name" value="NAD(P)-binding Rossmann-fold domains"/>
    <property type="match status" value="1"/>
</dbReference>
<reference evidence="3 4" key="1">
    <citation type="submission" date="2024-03" db="EMBL/GenBank/DDBJ databases">
        <title>A high-quality draft genome sequence of Diaporthe vaccinii, a causative agent of upright dieback and viscid rot disease in cranberry plants.</title>
        <authorList>
            <person name="Sarrasin M."/>
            <person name="Lang B.F."/>
            <person name="Burger G."/>
        </authorList>
    </citation>
    <scope>NUCLEOTIDE SEQUENCE [LARGE SCALE GENOMIC DNA]</scope>
    <source>
        <strain evidence="3 4">IS7</strain>
    </source>
</reference>
<protein>
    <recommendedName>
        <fullName evidence="5">NADPH-dependent 1-acyldihydroxyacetone phosphate reductase</fullName>
    </recommendedName>
</protein>
<sequence>MTHNTPPKTVLITGCSAGALGYALAEAFANKGYFVFATLRDPKKAISLSRDTIQVLPLEVTSQESIDACFNHMRAATEGRGLDVLVNNAGVGYVMPLLDTSIEESKKLFEVNVWGVLSVTQKFAPLVIEAEGTVLNISSLAGAVRMAWQGVLHPLPLKLQSQDIGTDLMNRCLQ</sequence>
<dbReference type="InterPro" id="IPR002347">
    <property type="entry name" value="SDR_fam"/>
</dbReference>
<dbReference type="Proteomes" id="UP001600888">
    <property type="component" value="Unassembled WGS sequence"/>
</dbReference>
<comment type="similarity">
    <text evidence="1">Belongs to the short-chain dehydrogenases/reductases (SDR) family.</text>
</comment>
<dbReference type="PANTHER" id="PTHR44169:SF6">
    <property type="entry name" value="NADPH-DEPENDENT 1-ACYLDIHYDROXYACETONE PHOSPHATE REDUCTASE"/>
    <property type="match status" value="1"/>
</dbReference>
<evidence type="ECO:0000313" key="3">
    <source>
        <dbReference type="EMBL" id="KAL2276385.1"/>
    </source>
</evidence>
<evidence type="ECO:0008006" key="5">
    <source>
        <dbReference type="Google" id="ProtNLM"/>
    </source>
</evidence>
<dbReference type="EMBL" id="JBAWTH010000117">
    <property type="protein sequence ID" value="KAL2276385.1"/>
    <property type="molecule type" value="Genomic_DNA"/>
</dbReference>
<accession>A0ABR4E1V8</accession>
<gene>
    <name evidence="3" type="ORF">FJTKL_00976</name>
</gene>
<keyword evidence="2" id="KW-0560">Oxidoreductase</keyword>
<dbReference type="PRINTS" id="PR00080">
    <property type="entry name" value="SDRFAMILY"/>
</dbReference>
<dbReference type="Pfam" id="PF00106">
    <property type="entry name" value="adh_short"/>
    <property type="match status" value="1"/>
</dbReference>
<evidence type="ECO:0000256" key="1">
    <source>
        <dbReference type="ARBA" id="ARBA00006484"/>
    </source>
</evidence>
<dbReference type="Gene3D" id="3.40.50.720">
    <property type="entry name" value="NAD(P)-binding Rossmann-like Domain"/>
    <property type="match status" value="1"/>
</dbReference>
<comment type="caution">
    <text evidence="3">The sequence shown here is derived from an EMBL/GenBank/DDBJ whole genome shotgun (WGS) entry which is preliminary data.</text>
</comment>
<evidence type="ECO:0000256" key="2">
    <source>
        <dbReference type="ARBA" id="ARBA00023002"/>
    </source>
</evidence>
<evidence type="ECO:0000313" key="4">
    <source>
        <dbReference type="Proteomes" id="UP001600888"/>
    </source>
</evidence>
<name>A0ABR4E1V8_9PEZI</name>
<proteinExistence type="inferred from homology"/>
<dbReference type="InterPro" id="IPR036291">
    <property type="entry name" value="NAD(P)-bd_dom_sf"/>
</dbReference>
<dbReference type="PRINTS" id="PR00081">
    <property type="entry name" value="GDHRDH"/>
</dbReference>